<evidence type="ECO:0000256" key="1">
    <source>
        <dbReference type="ARBA" id="ARBA00005968"/>
    </source>
</evidence>
<comment type="similarity">
    <text evidence="1">Belongs to the transglutaminase superfamily. Transglutaminase family.</text>
</comment>
<feature type="domain" description="Transglutaminase-like" evidence="4">
    <location>
        <begin position="276"/>
        <end position="369"/>
    </location>
</feature>
<dbReference type="Gene3D" id="2.60.40.10">
    <property type="entry name" value="Immunoglobulins"/>
    <property type="match status" value="3"/>
</dbReference>
<dbReference type="InterPro" id="IPR008958">
    <property type="entry name" value="Transglutaminase_C"/>
</dbReference>
<dbReference type="InterPro" id="IPR038765">
    <property type="entry name" value="Papain-like_cys_pep_sf"/>
</dbReference>
<dbReference type="InterPro" id="IPR036238">
    <property type="entry name" value="Transglutaminase_C_sf"/>
</dbReference>
<dbReference type="GO" id="GO:0072378">
    <property type="term" value="P:blood coagulation, fibrin clot formation"/>
    <property type="evidence" value="ECO:0007669"/>
    <property type="project" value="TreeGrafter"/>
</dbReference>
<feature type="active site" evidence="2">
    <location>
        <position position="284"/>
    </location>
</feature>
<dbReference type="Pfam" id="PF01841">
    <property type="entry name" value="Transglut_core"/>
    <property type="match status" value="1"/>
</dbReference>
<dbReference type="PIRSF" id="PIRSF000459">
    <property type="entry name" value="TGM_EBP42"/>
    <property type="match status" value="1"/>
</dbReference>
<dbReference type="InterPro" id="IPR001102">
    <property type="entry name" value="Transglutaminase_N"/>
</dbReference>
<dbReference type="PANTHER" id="PTHR11590">
    <property type="entry name" value="PROTEIN-GLUTAMINE GAMMA-GLUTAMYLTRANSFERASE"/>
    <property type="match status" value="1"/>
</dbReference>
<dbReference type="InterPro" id="IPR050779">
    <property type="entry name" value="Transglutaminase"/>
</dbReference>
<protein>
    <recommendedName>
        <fullName evidence="4">Transglutaminase-like domain-containing protein</fullName>
    </recommendedName>
</protein>
<feature type="chain" id="PRO_5030080069" description="Transglutaminase-like domain-containing protein" evidence="3">
    <location>
        <begin position="25"/>
        <end position="624"/>
    </location>
</feature>
<name>A0A3Q1IUI5_ANATE</name>
<dbReference type="SUPFAM" id="SSF54001">
    <property type="entry name" value="Cysteine proteinases"/>
    <property type="match status" value="1"/>
</dbReference>
<dbReference type="GO" id="GO:0003810">
    <property type="term" value="F:protein-glutamine gamma-glutamyltransferase activity"/>
    <property type="evidence" value="ECO:0007669"/>
    <property type="project" value="InterPro"/>
</dbReference>
<dbReference type="InterPro" id="IPR013808">
    <property type="entry name" value="Transglutaminase_AS"/>
</dbReference>
<dbReference type="GO" id="GO:0007399">
    <property type="term" value="P:nervous system development"/>
    <property type="evidence" value="ECO:0007669"/>
    <property type="project" value="UniProtKB-ARBA"/>
</dbReference>
<organism evidence="5 6">
    <name type="scientific">Anabas testudineus</name>
    <name type="common">Climbing perch</name>
    <name type="synonym">Anthias testudineus</name>
    <dbReference type="NCBI Taxonomy" id="64144"/>
    <lineage>
        <taxon>Eukaryota</taxon>
        <taxon>Metazoa</taxon>
        <taxon>Chordata</taxon>
        <taxon>Craniata</taxon>
        <taxon>Vertebrata</taxon>
        <taxon>Euteleostomi</taxon>
        <taxon>Actinopterygii</taxon>
        <taxon>Neopterygii</taxon>
        <taxon>Teleostei</taxon>
        <taxon>Neoteleostei</taxon>
        <taxon>Acanthomorphata</taxon>
        <taxon>Anabantaria</taxon>
        <taxon>Anabantiformes</taxon>
        <taxon>Anabantoidei</taxon>
        <taxon>Anabantidae</taxon>
        <taxon>Anabas</taxon>
    </lineage>
</organism>
<feature type="active site" evidence="2">
    <location>
        <position position="366"/>
    </location>
</feature>
<keyword evidence="3" id="KW-0732">Signal</keyword>
<feature type="signal peptide" evidence="3">
    <location>
        <begin position="1"/>
        <end position="24"/>
    </location>
</feature>
<reference evidence="5" key="1">
    <citation type="submission" date="2021-04" db="EMBL/GenBank/DDBJ databases">
        <authorList>
            <consortium name="Wellcome Sanger Institute Data Sharing"/>
        </authorList>
    </citation>
    <scope>NUCLEOTIDE SEQUENCE [LARGE SCALE GENOMIC DNA]</scope>
</reference>
<reference evidence="5" key="2">
    <citation type="submission" date="2025-08" db="UniProtKB">
        <authorList>
            <consortium name="Ensembl"/>
        </authorList>
    </citation>
    <scope>IDENTIFICATION</scope>
</reference>
<dbReference type="SMART" id="SM00460">
    <property type="entry name" value="TGc"/>
    <property type="match status" value="1"/>
</dbReference>
<keyword evidence="6" id="KW-1185">Reference proteome</keyword>
<dbReference type="Gene3D" id="3.90.260.10">
    <property type="entry name" value="Transglutaminase-like"/>
    <property type="match status" value="1"/>
</dbReference>
<dbReference type="AlphaFoldDB" id="A0A3Q1IUI5"/>
<dbReference type="Proteomes" id="UP000265040">
    <property type="component" value="Chromosome 2"/>
</dbReference>
<evidence type="ECO:0000313" key="6">
    <source>
        <dbReference type="Proteomes" id="UP000265040"/>
    </source>
</evidence>
<accession>A0A3Q1IUI5</accession>
<evidence type="ECO:0000256" key="2">
    <source>
        <dbReference type="PIRSR" id="PIRSR000459-1"/>
    </source>
</evidence>
<dbReference type="Ensembl" id="ENSATET00000026150.2">
    <property type="protein sequence ID" value="ENSATEP00000025732.2"/>
    <property type="gene ID" value="ENSATEG00000017787.3"/>
</dbReference>
<feature type="active site" evidence="2">
    <location>
        <position position="343"/>
    </location>
</feature>
<dbReference type="FunFam" id="3.90.260.10:FF:000002">
    <property type="entry name" value="Erythrocyte membrane protein band 4.2"/>
    <property type="match status" value="1"/>
</dbReference>
<dbReference type="SUPFAM" id="SSF81296">
    <property type="entry name" value="E set domains"/>
    <property type="match status" value="1"/>
</dbReference>
<dbReference type="InterPro" id="IPR013783">
    <property type="entry name" value="Ig-like_fold"/>
</dbReference>
<evidence type="ECO:0000313" key="5">
    <source>
        <dbReference type="Ensembl" id="ENSATEP00000025732.2"/>
    </source>
</evidence>
<dbReference type="InterPro" id="IPR023608">
    <property type="entry name" value="Transglutaminase_animal"/>
</dbReference>
<dbReference type="GeneTree" id="ENSGT01050000244939"/>
<sequence length="624" mass="68407">MFNLFSLYLVTCDLCSLSPLSVQSVDMCLQINKSNHITSAYNNQNLVVRRGLEFIMKVTFNRPLTQGDDFQVEFLIGSDPSPITDTLLVVTFGSRPGGPWSGRIVETLGQTLTLGITPTPNAIVGKFRVYVATVQPGGLQRTQRNQTTDLYLLFNAWNKDDAVFYPDEVGRKEYVLNDHGLIRQGSFDSMTERSWDYGQFERGILDACIYILDASKMPIADRGDIIKMVRMGSAMINAQDDNGVVVGNWSGNFSGGKAPASWTGSTAILLQYASTQTPVCYGQCWVFAGVFNTFMRCLGIPARVITNFNSAHDNNGSIVTNLVFYPDGSLSTADSKDSIWNFHCWNEAYMTRADLPPGLGGWQVVDSTPQETSGGYYRCGPASVAAIKQGLLCHPFDLNFCFAEVSLKYTILYQLSSLSHPPLQVQLGQDVNLVVNFTNQSEVPTTVKAVLSGIVIFYTGVPAAPFKNEDFTVTVPAKQTQSVPFKIAAQQYMANRGSLLNLSFTVGGQSDGQTVNATKVVSLQPPKLTVMVGKVTGQPQLQNQMFVTVSFTNPLNFTLQNVTVSMSGSGLIDPKTRSYSVIAPLTTITWKESFVPRLDGLRNITATLDCSSLRGVLTRLLLFF</sequence>
<dbReference type="PROSITE" id="PS00547">
    <property type="entry name" value="TRANSGLUTAMINASES"/>
    <property type="match status" value="1"/>
</dbReference>
<dbReference type="InterPro" id="IPR036985">
    <property type="entry name" value="Transglutaminase-like_sf"/>
</dbReference>
<dbReference type="Pfam" id="PF00927">
    <property type="entry name" value="Transglut_C"/>
    <property type="match status" value="1"/>
</dbReference>
<dbReference type="InterPro" id="IPR014756">
    <property type="entry name" value="Ig_E-set"/>
</dbReference>
<dbReference type="SUPFAM" id="SSF49309">
    <property type="entry name" value="Transglutaminase, two C-terminal domains"/>
    <property type="match status" value="2"/>
</dbReference>
<dbReference type="InterPro" id="IPR002931">
    <property type="entry name" value="Transglutaminase-like"/>
</dbReference>
<dbReference type="Pfam" id="PF00868">
    <property type="entry name" value="Transglut_N"/>
    <property type="match status" value="1"/>
</dbReference>
<reference evidence="5" key="3">
    <citation type="submission" date="2025-09" db="UniProtKB">
        <authorList>
            <consortium name="Ensembl"/>
        </authorList>
    </citation>
    <scope>IDENTIFICATION</scope>
</reference>
<evidence type="ECO:0000256" key="3">
    <source>
        <dbReference type="SAM" id="SignalP"/>
    </source>
</evidence>
<proteinExistence type="inferred from homology"/>
<dbReference type="PANTHER" id="PTHR11590:SF42">
    <property type="entry name" value="COAGULATION FACTOR XIII A CHAIN"/>
    <property type="match status" value="1"/>
</dbReference>
<evidence type="ECO:0000259" key="4">
    <source>
        <dbReference type="SMART" id="SM00460"/>
    </source>
</evidence>